<evidence type="ECO:0000256" key="8">
    <source>
        <dbReference type="ARBA" id="ARBA00022824"/>
    </source>
</evidence>
<dbReference type="PANTHER" id="PTHR24292">
    <property type="entry name" value="CYTOCHROME P450"/>
    <property type="match status" value="1"/>
</dbReference>
<evidence type="ECO:0000256" key="3">
    <source>
        <dbReference type="ARBA" id="ARBA00004174"/>
    </source>
</evidence>
<feature type="non-terminal residue" evidence="17">
    <location>
        <position position="1"/>
    </location>
</feature>
<reference evidence="17 18" key="1">
    <citation type="journal article" date="2018" name="Gigascience">
        <title>Genomes of trombidid mites reveal novel predicted allergens and laterally-transferred genes associated with secondary metabolism.</title>
        <authorList>
            <person name="Dong X."/>
            <person name="Chaisiri K."/>
            <person name="Xia D."/>
            <person name="Armstrong S.D."/>
            <person name="Fang Y."/>
            <person name="Donnelly M.J."/>
            <person name="Kadowaki T."/>
            <person name="McGarry J.W."/>
            <person name="Darby A.C."/>
            <person name="Makepeace B.L."/>
        </authorList>
    </citation>
    <scope>NUCLEOTIDE SEQUENCE [LARGE SCALE GENOMIC DNA]</scope>
    <source>
        <strain evidence="17">UoL-UT</strain>
    </source>
</reference>
<accession>A0A443SDC1</accession>
<evidence type="ECO:0000256" key="1">
    <source>
        <dbReference type="ARBA" id="ARBA00001971"/>
    </source>
</evidence>
<comment type="caution">
    <text evidence="17">The sequence shown here is derived from an EMBL/GenBank/DDBJ whole genome shotgun (WGS) entry which is preliminary data.</text>
</comment>
<dbReference type="SUPFAM" id="SSF48264">
    <property type="entry name" value="Cytochrome P450"/>
    <property type="match status" value="1"/>
</dbReference>
<evidence type="ECO:0000256" key="4">
    <source>
        <dbReference type="ARBA" id="ARBA00004406"/>
    </source>
</evidence>
<keyword evidence="18" id="KW-1185">Reference proteome</keyword>
<evidence type="ECO:0000256" key="11">
    <source>
        <dbReference type="ARBA" id="ARBA00023004"/>
    </source>
</evidence>
<feature type="binding site" description="axial binding residue" evidence="14">
    <location>
        <position position="121"/>
    </location>
    <ligand>
        <name>heme</name>
        <dbReference type="ChEBI" id="CHEBI:30413"/>
    </ligand>
    <ligandPart>
        <name>Fe</name>
        <dbReference type="ChEBI" id="CHEBI:18248"/>
    </ligandPart>
</feature>
<dbReference type="AlphaFoldDB" id="A0A443SDC1"/>
<proteinExistence type="inferred from homology"/>
<evidence type="ECO:0000256" key="15">
    <source>
        <dbReference type="RuleBase" id="RU000461"/>
    </source>
</evidence>
<dbReference type="EMBL" id="NCKV01003628">
    <property type="protein sequence ID" value="RWS25512.1"/>
    <property type="molecule type" value="Genomic_DNA"/>
</dbReference>
<dbReference type="VEuPathDB" id="VectorBase:LDEU006527"/>
<keyword evidence="12 15" id="KW-0503">Monooxygenase</keyword>
<comment type="cofactor">
    <cofactor evidence="1 14">
        <name>heme</name>
        <dbReference type="ChEBI" id="CHEBI:30413"/>
    </cofactor>
</comment>
<name>A0A443SDC1_9ACAR</name>
<dbReference type="PRINTS" id="PR00385">
    <property type="entry name" value="P450"/>
</dbReference>
<dbReference type="Proteomes" id="UP000288716">
    <property type="component" value="Unassembled WGS sequence"/>
</dbReference>
<evidence type="ECO:0000256" key="12">
    <source>
        <dbReference type="ARBA" id="ARBA00023033"/>
    </source>
</evidence>
<sequence>IRKDVQEKVRNEVSAIFGSKNGEPLKREDTLEMKYLECVINEVLRLYPPITLFGYEVETEITIDQFVFPKGTSVSFPLREIHRNEEFFPAADHFKPERFENINTSKFDCTFMPFGKGRRLCIGNKFAMLAMKILLANIVYNYCWTYVGKESELTIKYLIGSSAASEVNLKFSKINNFSH</sequence>
<evidence type="ECO:0000256" key="6">
    <source>
        <dbReference type="ARBA" id="ARBA00022617"/>
    </source>
</evidence>
<evidence type="ECO:0000256" key="9">
    <source>
        <dbReference type="ARBA" id="ARBA00022848"/>
    </source>
</evidence>
<keyword evidence="11 14" id="KW-0408">Iron</keyword>
<comment type="function">
    <text evidence="2">May be involved in the metabolism of insect hormones and in the breakdown of synthetic insecticides.</text>
</comment>
<dbReference type="InterPro" id="IPR017972">
    <property type="entry name" value="Cyt_P450_CS"/>
</dbReference>
<keyword evidence="9" id="KW-0492">Microsome</keyword>
<comment type="similarity">
    <text evidence="5 15">Belongs to the cytochrome P450 family.</text>
</comment>
<evidence type="ECO:0000256" key="14">
    <source>
        <dbReference type="PIRSR" id="PIRSR602403-1"/>
    </source>
</evidence>
<protein>
    <submittedName>
        <fullName evidence="17">Cytochrome P450 4g15-like protein</fullName>
    </submittedName>
</protein>
<keyword evidence="7 14" id="KW-0479">Metal-binding</keyword>
<dbReference type="InterPro" id="IPR036396">
    <property type="entry name" value="Cyt_P450_sf"/>
</dbReference>
<dbReference type="GO" id="GO:0005506">
    <property type="term" value="F:iron ion binding"/>
    <property type="evidence" value="ECO:0007669"/>
    <property type="project" value="InterPro"/>
</dbReference>
<dbReference type="Gene3D" id="1.10.630.10">
    <property type="entry name" value="Cytochrome P450"/>
    <property type="match status" value="1"/>
</dbReference>
<keyword evidence="16" id="KW-0812">Transmembrane</keyword>
<evidence type="ECO:0000256" key="5">
    <source>
        <dbReference type="ARBA" id="ARBA00010617"/>
    </source>
</evidence>
<dbReference type="PROSITE" id="PS00086">
    <property type="entry name" value="CYTOCHROME_P450"/>
    <property type="match status" value="1"/>
</dbReference>
<dbReference type="Pfam" id="PF00067">
    <property type="entry name" value="p450"/>
    <property type="match status" value="1"/>
</dbReference>
<dbReference type="GO" id="GO:0005789">
    <property type="term" value="C:endoplasmic reticulum membrane"/>
    <property type="evidence" value="ECO:0007669"/>
    <property type="project" value="UniProtKB-SubCell"/>
</dbReference>
<dbReference type="GO" id="GO:0016705">
    <property type="term" value="F:oxidoreductase activity, acting on paired donors, with incorporation or reduction of molecular oxygen"/>
    <property type="evidence" value="ECO:0007669"/>
    <property type="project" value="InterPro"/>
</dbReference>
<gene>
    <name evidence="17" type="ORF">B4U80_05701</name>
</gene>
<feature type="transmembrane region" description="Helical" evidence="16">
    <location>
        <begin position="126"/>
        <end position="147"/>
    </location>
</feature>
<dbReference type="GO" id="GO:0020037">
    <property type="term" value="F:heme binding"/>
    <property type="evidence" value="ECO:0007669"/>
    <property type="project" value="InterPro"/>
</dbReference>
<dbReference type="GO" id="GO:0004497">
    <property type="term" value="F:monooxygenase activity"/>
    <property type="evidence" value="ECO:0007669"/>
    <property type="project" value="UniProtKB-KW"/>
</dbReference>
<dbReference type="PANTHER" id="PTHR24292:SF54">
    <property type="entry name" value="CYP9F3-RELATED"/>
    <property type="match status" value="1"/>
</dbReference>
<evidence type="ECO:0000256" key="7">
    <source>
        <dbReference type="ARBA" id="ARBA00022723"/>
    </source>
</evidence>
<dbReference type="InterPro" id="IPR001128">
    <property type="entry name" value="Cyt_P450"/>
</dbReference>
<keyword evidence="8" id="KW-0256">Endoplasmic reticulum</keyword>
<evidence type="ECO:0000256" key="10">
    <source>
        <dbReference type="ARBA" id="ARBA00023002"/>
    </source>
</evidence>
<dbReference type="InterPro" id="IPR050476">
    <property type="entry name" value="Insect_CytP450_Detox"/>
</dbReference>
<evidence type="ECO:0000256" key="2">
    <source>
        <dbReference type="ARBA" id="ARBA00003690"/>
    </source>
</evidence>
<evidence type="ECO:0000313" key="17">
    <source>
        <dbReference type="EMBL" id="RWS25512.1"/>
    </source>
</evidence>
<dbReference type="STRING" id="299467.A0A443SDC1"/>
<dbReference type="InterPro" id="IPR002403">
    <property type="entry name" value="Cyt_P450_E_grp-IV"/>
</dbReference>
<dbReference type="OrthoDB" id="2023at2759"/>
<comment type="subcellular location">
    <subcellularLocation>
        <location evidence="4">Endoplasmic reticulum membrane</location>
        <topology evidence="4">Peripheral membrane protein</topology>
    </subcellularLocation>
    <subcellularLocation>
        <location evidence="3">Microsome membrane</location>
        <topology evidence="3">Peripheral membrane protein</topology>
    </subcellularLocation>
</comment>
<keyword evidence="6 14" id="KW-0349">Heme</keyword>
<evidence type="ECO:0000256" key="16">
    <source>
        <dbReference type="SAM" id="Phobius"/>
    </source>
</evidence>
<dbReference type="PRINTS" id="PR00465">
    <property type="entry name" value="EP450IV"/>
</dbReference>
<keyword evidence="16" id="KW-1133">Transmembrane helix</keyword>
<organism evidence="17 18">
    <name type="scientific">Leptotrombidium deliense</name>
    <dbReference type="NCBI Taxonomy" id="299467"/>
    <lineage>
        <taxon>Eukaryota</taxon>
        <taxon>Metazoa</taxon>
        <taxon>Ecdysozoa</taxon>
        <taxon>Arthropoda</taxon>
        <taxon>Chelicerata</taxon>
        <taxon>Arachnida</taxon>
        <taxon>Acari</taxon>
        <taxon>Acariformes</taxon>
        <taxon>Trombidiformes</taxon>
        <taxon>Prostigmata</taxon>
        <taxon>Anystina</taxon>
        <taxon>Parasitengona</taxon>
        <taxon>Trombiculoidea</taxon>
        <taxon>Trombiculidae</taxon>
        <taxon>Leptotrombidium</taxon>
    </lineage>
</organism>
<evidence type="ECO:0000313" key="18">
    <source>
        <dbReference type="Proteomes" id="UP000288716"/>
    </source>
</evidence>
<keyword evidence="10 15" id="KW-0560">Oxidoreductase</keyword>
<evidence type="ECO:0000256" key="13">
    <source>
        <dbReference type="ARBA" id="ARBA00023136"/>
    </source>
</evidence>
<keyword evidence="13 16" id="KW-0472">Membrane</keyword>